<accession>A0A2S7UZY3</accession>
<keyword evidence="1" id="KW-0732">Signal</keyword>
<feature type="signal peptide" evidence="1">
    <location>
        <begin position="1"/>
        <end position="24"/>
    </location>
</feature>
<keyword evidence="3" id="KW-1185">Reference proteome</keyword>
<evidence type="ECO:0000313" key="3">
    <source>
        <dbReference type="Proteomes" id="UP000239007"/>
    </source>
</evidence>
<reference evidence="2 3" key="1">
    <citation type="submission" date="2016-12" db="EMBL/GenBank/DDBJ databases">
        <title>Diversity of luminous bacteria.</title>
        <authorList>
            <person name="Yoshizawa S."/>
            <person name="Kogure K."/>
        </authorList>
    </citation>
    <scope>NUCLEOTIDE SEQUENCE [LARGE SCALE GENOMIC DNA]</scope>
    <source>
        <strain evidence="2 3">SA4-48</strain>
    </source>
</reference>
<comment type="caution">
    <text evidence="2">The sequence shown here is derived from an EMBL/GenBank/DDBJ whole genome shotgun (WGS) entry which is preliminary data.</text>
</comment>
<dbReference type="EMBL" id="MSCH01000003">
    <property type="protein sequence ID" value="PQJ54831.1"/>
    <property type="molecule type" value="Genomic_DNA"/>
</dbReference>
<name>A0A2S7UZY3_9GAMM</name>
<dbReference type="AlphaFoldDB" id="A0A2S7UZY3"/>
<evidence type="ECO:0000256" key="1">
    <source>
        <dbReference type="SAM" id="SignalP"/>
    </source>
</evidence>
<proteinExistence type="predicted"/>
<dbReference type="Proteomes" id="UP000239007">
    <property type="component" value="Unassembled WGS sequence"/>
</dbReference>
<gene>
    <name evidence="2" type="ORF">BTO11_15015</name>
</gene>
<feature type="chain" id="PRO_5015510543" description="DUF1579 domain-containing protein" evidence="1">
    <location>
        <begin position="25"/>
        <end position="171"/>
    </location>
</feature>
<sequence length="171" mass="19962">MNMKKIYCLLLSITLFCSSPYIHSETSQEEQVHLNLMSNVIGGKWWLGTDSYKVFEWGLGRTQIKMKHFMIEAGNEYIVSEGFFYYSPDSFSIKGISTFQKKGKAPELLEYFGNVENGSLEFIYKSITLDGEIEIYTETWKWVNENQYQWMLVSLEDDIPAKKGVYIRKPN</sequence>
<dbReference type="RefSeq" id="WP_105053356.1">
    <property type="nucleotide sequence ID" value="NZ_BMYG01000001.1"/>
</dbReference>
<organism evidence="2 3">
    <name type="scientific">Psychrosphaera saromensis</name>
    <dbReference type="NCBI Taxonomy" id="716813"/>
    <lineage>
        <taxon>Bacteria</taxon>
        <taxon>Pseudomonadati</taxon>
        <taxon>Pseudomonadota</taxon>
        <taxon>Gammaproteobacteria</taxon>
        <taxon>Alteromonadales</taxon>
        <taxon>Pseudoalteromonadaceae</taxon>
        <taxon>Psychrosphaera</taxon>
    </lineage>
</organism>
<protein>
    <recommendedName>
        <fullName evidence="4">DUF1579 domain-containing protein</fullName>
    </recommendedName>
</protein>
<evidence type="ECO:0008006" key="4">
    <source>
        <dbReference type="Google" id="ProtNLM"/>
    </source>
</evidence>
<evidence type="ECO:0000313" key="2">
    <source>
        <dbReference type="EMBL" id="PQJ54831.1"/>
    </source>
</evidence>